<comment type="subcellular location">
    <subcellularLocation>
        <location evidence="1">Membrane</location>
        <topology evidence="1">Multi-pass membrane protein</topology>
    </subcellularLocation>
</comment>
<reference evidence="11" key="1">
    <citation type="submission" date="2022-07" db="EMBL/GenBank/DDBJ databases">
        <title>Genome analysis of Parmales, a sister group of diatoms, reveals the evolutionary specialization of diatoms from phago-mixotrophs to photoautotrophs.</title>
        <authorList>
            <person name="Ban H."/>
            <person name="Sato S."/>
            <person name="Yoshikawa S."/>
            <person name="Kazumasa Y."/>
            <person name="Nakamura Y."/>
            <person name="Ichinomiya M."/>
            <person name="Saitoh K."/>
            <person name="Sato N."/>
            <person name="Blanc-Mathieu R."/>
            <person name="Endo H."/>
            <person name="Kuwata A."/>
            <person name="Ogata H."/>
        </authorList>
    </citation>
    <scope>NUCLEOTIDE SEQUENCE</scope>
</reference>
<feature type="domain" description="CSC1/OSCA1-like 7TM region" evidence="8">
    <location>
        <begin position="473"/>
        <end position="743"/>
    </location>
</feature>
<feature type="domain" description="CSC1/OSCA1-like cytosolic" evidence="10">
    <location>
        <begin position="273"/>
        <end position="459"/>
    </location>
</feature>
<keyword evidence="5 7" id="KW-1133">Transmembrane helix</keyword>
<protein>
    <submittedName>
        <fullName evidence="11">Uncharacterized protein</fullName>
    </submittedName>
</protein>
<dbReference type="PANTHER" id="PTHR13018:SF5">
    <property type="entry name" value="RE44586P"/>
    <property type="match status" value="1"/>
</dbReference>
<dbReference type="Proteomes" id="UP001165082">
    <property type="component" value="Unassembled WGS sequence"/>
</dbReference>
<evidence type="ECO:0000259" key="9">
    <source>
        <dbReference type="Pfam" id="PF13967"/>
    </source>
</evidence>
<dbReference type="InterPro" id="IPR003864">
    <property type="entry name" value="CSC1/OSCA1-like_7TM"/>
</dbReference>
<evidence type="ECO:0000256" key="6">
    <source>
        <dbReference type="ARBA" id="ARBA00023136"/>
    </source>
</evidence>
<feature type="transmembrane region" description="Helical" evidence="7">
    <location>
        <begin position="472"/>
        <end position="496"/>
    </location>
</feature>
<evidence type="ECO:0000259" key="8">
    <source>
        <dbReference type="Pfam" id="PF02714"/>
    </source>
</evidence>
<sequence>MSSNVDCSSTNQYTTVRWEVLKLPFFVSLGLSVLLLAIYESFRRVSNTKFLYDGKNRRRLLKMRSRTPDLPSHWGLDWLLYRVDASGGVSKVSVVDFLRGSVTNLPRNVRIFFNYGDKQESLNEQEAGGTDGDGDVFMPIIRNNLYQEEKGVLSDREKELLRLIGLDSYSFIRYLRFGFNISFYPFIVSAMILIPLYSSEPTSLSSFSALTIQNLPTASQKLWGACVMQILFYTYALRLLWVEWEYFTALRLRFLSRGDEHGHKEDAMAYRKTVMVENLNGLGTAQLRTTFLALFRDQVDAVEVLPNTSKLNSLISDRLALLKKYENLVAKRHYFQEKSRYFLQHWEPSTGMTLSKSDQALSSRHIKSASEDTRQVLEEGKTCETEKILDIYLNAIQVLSEEIEEEADAVKTRGNSLDVAFVKFKTSAARQVALSTRLFNGNKLSLSEAPDANDIIWENMYQSRTKMDYARYIFSTVLALGVLIVIPFGFVVSAFVNVELLSCFDWLNIDPNDLSSFEKSLIQGLVPPVMWLVFMSIAYFIIKLGATHIVKFRTYTAVNAFTFRNFYLYQLINFLVLIIGGSISSAWGRLYQNPADFWKSASAAVVNQSAFFLTYAIIRVSKNFLDLSLLLPLLRKLFLRVKRNKEGTSQRKVDNWMYPEGININRMLPMMSFLILIATTYAVMIPFASFIVSVSFWCSCKVYTYLAIFVNGKEFEGGGRVVFQGLQQLPVSFFVTQFLWIGYLIVKEKWEAAILFSPMLIVTVVVKSRITKHFVSISRVMTLAAASTIDLEELRDGTLNENSGIIDKCYTTPSLRRDEWELEPRPYRKKNCEKHTVNLVEHEDEDNGHLASPDSADLLRSDVALSTTNDF</sequence>
<evidence type="ECO:0000259" key="10">
    <source>
        <dbReference type="Pfam" id="PF14703"/>
    </source>
</evidence>
<evidence type="ECO:0000313" key="12">
    <source>
        <dbReference type="Proteomes" id="UP001165082"/>
    </source>
</evidence>
<dbReference type="InterPro" id="IPR045122">
    <property type="entry name" value="Csc1-like"/>
</dbReference>
<dbReference type="InterPro" id="IPR032880">
    <property type="entry name" value="CSC1/OSCA1-like_N"/>
</dbReference>
<feature type="transmembrane region" description="Helical" evidence="7">
    <location>
        <begin position="222"/>
        <end position="241"/>
    </location>
</feature>
<feature type="transmembrane region" description="Helical" evidence="7">
    <location>
        <begin position="177"/>
        <end position="197"/>
    </location>
</feature>
<dbReference type="Pfam" id="PF13967">
    <property type="entry name" value="RSN1_TM"/>
    <property type="match status" value="1"/>
</dbReference>
<comment type="similarity">
    <text evidence="2">Belongs to the CSC1 (TC 1.A.17) family.</text>
</comment>
<keyword evidence="6 7" id="KW-0472">Membrane</keyword>
<gene>
    <name evidence="11" type="ORF">TrRE_jg11077</name>
</gene>
<dbReference type="AlphaFoldDB" id="A0A9W7L5D8"/>
<dbReference type="EMBL" id="BRXZ01007745">
    <property type="protein sequence ID" value="GMI33494.1"/>
    <property type="molecule type" value="Genomic_DNA"/>
</dbReference>
<dbReference type="GO" id="GO:0005886">
    <property type="term" value="C:plasma membrane"/>
    <property type="evidence" value="ECO:0007669"/>
    <property type="project" value="TreeGrafter"/>
</dbReference>
<feature type="transmembrane region" description="Helical" evidence="7">
    <location>
        <begin position="20"/>
        <end position="39"/>
    </location>
</feature>
<evidence type="ECO:0000256" key="5">
    <source>
        <dbReference type="ARBA" id="ARBA00022989"/>
    </source>
</evidence>
<proteinExistence type="inferred from homology"/>
<dbReference type="Pfam" id="PF14703">
    <property type="entry name" value="PHM7_cyt"/>
    <property type="match status" value="1"/>
</dbReference>
<evidence type="ECO:0000256" key="1">
    <source>
        <dbReference type="ARBA" id="ARBA00004141"/>
    </source>
</evidence>
<dbReference type="Pfam" id="PF02714">
    <property type="entry name" value="RSN1_7TM"/>
    <property type="match status" value="1"/>
</dbReference>
<comment type="caution">
    <text evidence="11">The sequence shown here is derived from an EMBL/GenBank/DDBJ whole genome shotgun (WGS) entry which is preliminary data.</text>
</comment>
<evidence type="ECO:0000256" key="7">
    <source>
        <dbReference type="SAM" id="Phobius"/>
    </source>
</evidence>
<keyword evidence="3" id="KW-0813">Transport</keyword>
<keyword evidence="4 7" id="KW-0812">Transmembrane</keyword>
<feature type="transmembrane region" description="Helical" evidence="7">
    <location>
        <begin position="529"/>
        <end position="546"/>
    </location>
</feature>
<dbReference type="PANTHER" id="PTHR13018">
    <property type="entry name" value="PROBABLE MEMBRANE PROTEIN DUF221-RELATED"/>
    <property type="match status" value="1"/>
</dbReference>
<dbReference type="OrthoDB" id="41125at2759"/>
<evidence type="ECO:0000256" key="2">
    <source>
        <dbReference type="ARBA" id="ARBA00007779"/>
    </source>
</evidence>
<evidence type="ECO:0000256" key="4">
    <source>
        <dbReference type="ARBA" id="ARBA00022692"/>
    </source>
</evidence>
<keyword evidence="12" id="KW-1185">Reference proteome</keyword>
<feature type="domain" description="CSC1/OSCA1-like N-terminal transmembrane" evidence="9">
    <location>
        <begin position="156"/>
        <end position="242"/>
    </location>
</feature>
<evidence type="ECO:0000313" key="11">
    <source>
        <dbReference type="EMBL" id="GMI33494.1"/>
    </source>
</evidence>
<organism evidence="11 12">
    <name type="scientific">Triparma retinervis</name>
    <dbReference type="NCBI Taxonomy" id="2557542"/>
    <lineage>
        <taxon>Eukaryota</taxon>
        <taxon>Sar</taxon>
        <taxon>Stramenopiles</taxon>
        <taxon>Ochrophyta</taxon>
        <taxon>Bolidophyceae</taxon>
        <taxon>Parmales</taxon>
        <taxon>Triparmaceae</taxon>
        <taxon>Triparma</taxon>
    </lineage>
</organism>
<name>A0A9W7L5D8_9STRA</name>
<evidence type="ECO:0000256" key="3">
    <source>
        <dbReference type="ARBA" id="ARBA00022448"/>
    </source>
</evidence>
<feature type="transmembrane region" description="Helical" evidence="7">
    <location>
        <begin position="567"/>
        <end position="590"/>
    </location>
</feature>
<accession>A0A9W7L5D8</accession>
<dbReference type="GO" id="GO:0005227">
    <property type="term" value="F:calcium-activated cation channel activity"/>
    <property type="evidence" value="ECO:0007669"/>
    <property type="project" value="InterPro"/>
</dbReference>
<dbReference type="InterPro" id="IPR027815">
    <property type="entry name" value="CSC1/OSCA1-like_cyt"/>
</dbReference>